<dbReference type="AlphaFoldDB" id="A0A7S1J5U9"/>
<accession>A0A7S1J5U9</accession>
<name>A0A7S1J5U9_9EUGL</name>
<organism evidence="1">
    <name type="scientific">Eutreptiella gymnastica</name>
    <dbReference type="NCBI Taxonomy" id="73025"/>
    <lineage>
        <taxon>Eukaryota</taxon>
        <taxon>Discoba</taxon>
        <taxon>Euglenozoa</taxon>
        <taxon>Euglenida</taxon>
        <taxon>Spirocuta</taxon>
        <taxon>Euglenophyceae</taxon>
        <taxon>Eutreptiales</taxon>
        <taxon>Eutreptiaceae</taxon>
        <taxon>Eutreptiella</taxon>
    </lineage>
</organism>
<sequence>MGADARLGCAQQTALRLVSPCLSLPLLDMDQIEQIDVVTVVTEVGVTFITSFSRKLPSNGGSGGGSLHYIYTRYGGLPVGARSPHQVSRPLRPLKARLDGCVF</sequence>
<protein>
    <submittedName>
        <fullName evidence="1">Uncharacterized protein</fullName>
    </submittedName>
</protein>
<dbReference type="EMBL" id="HBGA01121522">
    <property type="protein sequence ID" value="CAD9033664.1"/>
    <property type="molecule type" value="Transcribed_RNA"/>
</dbReference>
<reference evidence="1" key="1">
    <citation type="submission" date="2021-01" db="EMBL/GenBank/DDBJ databases">
        <authorList>
            <person name="Corre E."/>
            <person name="Pelletier E."/>
            <person name="Niang G."/>
            <person name="Scheremetjew M."/>
            <person name="Finn R."/>
            <person name="Kale V."/>
            <person name="Holt S."/>
            <person name="Cochrane G."/>
            <person name="Meng A."/>
            <person name="Brown T."/>
            <person name="Cohen L."/>
        </authorList>
    </citation>
    <scope>NUCLEOTIDE SEQUENCE</scope>
    <source>
        <strain evidence="1">NIES-381</strain>
    </source>
</reference>
<evidence type="ECO:0000313" key="1">
    <source>
        <dbReference type="EMBL" id="CAD9033664.1"/>
    </source>
</evidence>
<gene>
    <name evidence="1" type="ORF">EGYM00392_LOCUS44813</name>
</gene>
<proteinExistence type="predicted"/>